<feature type="region of interest" description="Disordered" evidence="1">
    <location>
        <begin position="1"/>
        <end position="35"/>
    </location>
</feature>
<accession>A0AAV7MCJ1</accession>
<proteinExistence type="predicted"/>
<keyword evidence="3" id="KW-1185">Reference proteome</keyword>
<dbReference type="Proteomes" id="UP001066276">
    <property type="component" value="Chromosome 10"/>
</dbReference>
<sequence>MEQQADHGTTPTSRAGAARLASGGGRGRWNQLGRRLGAQSERNWWLCLSTPSYPWFPAGSQQQQHGSRRSSAPRSLCALANSTSQNPEANRRSDSPDSSEGQT</sequence>
<feature type="compositionally biased region" description="Polar residues" evidence="1">
    <location>
        <begin position="1"/>
        <end position="12"/>
    </location>
</feature>
<evidence type="ECO:0000256" key="1">
    <source>
        <dbReference type="SAM" id="MobiDB-lite"/>
    </source>
</evidence>
<gene>
    <name evidence="2" type="ORF">NDU88_004732</name>
</gene>
<organism evidence="2 3">
    <name type="scientific">Pleurodeles waltl</name>
    <name type="common">Iberian ribbed newt</name>
    <dbReference type="NCBI Taxonomy" id="8319"/>
    <lineage>
        <taxon>Eukaryota</taxon>
        <taxon>Metazoa</taxon>
        <taxon>Chordata</taxon>
        <taxon>Craniata</taxon>
        <taxon>Vertebrata</taxon>
        <taxon>Euteleostomi</taxon>
        <taxon>Amphibia</taxon>
        <taxon>Batrachia</taxon>
        <taxon>Caudata</taxon>
        <taxon>Salamandroidea</taxon>
        <taxon>Salamandridae</taxon>
        <taxon>Pleurodelinae</taxon>
        <taxon>Pleurodeles</taxon>
    </lineage>
</organism>
<evidence type="ECO:0000313" key="2">
    <source>
        <dbReference type="EMBL" id="KAJ1099633.1"/>
    </source>
</evidence>
<reference evidence="2" key="1">
    <citation type="journal article" date="2022" name="bioRxiv">
        <title>Sequencing and chromosome-scale assembly of the giantPleurodeles waltlgenome.</title>
        <authorList>
            <person name="Brown T."/>
            <person name="Elewa A."/>
            <person name="Iarovenko S."/>
            <person name="Subramanian E."/>
            <person name="Araus A.J."/>
            <person name="Petzold A."/>
            <person name="Susuki M."/>
            <person name="Suzuki K.-i.T."/>
            <person name="Hayashi T."/>
            <person name="Toyoda A."/>
            <person name="Oliveira C."/>
            <person name="Osipova E."/>
            <person name="Leigh N.D."/>
            <person name="Simon A."/>
            <person name="Yun M.H."/>
        </authorList>
    </citation>
    <scope>NUCLEOTIDE SEQUENCE</scope>
    <source>
        <strain evidence="2">20211129_DDA</strain>
        <tissue evidence="2">Liver</tissue>
    </source>
</reference>
<feature type="region of interest" description="Disordered" evidence="1">
    <location>
        <begin position="58"/>
        <end position="103"/>
    </location>
</feature>
<name>A0AAV7MCJ1_PLEWA</name>
<dbReference type="AlphaFoldDB" id="A0AAV7MCJ1"/>
<dbReference type="EMBL" id="JANPWB010000014">
    <property type="protein sequence ID" value="KAJ1099633.1"/>
    <property type="molecule type" value="Genomic_DNA"/>
</dbReference>
<evidence type="ECO:0000313" key="3">
    <source>
        <dbReference type="Proteomes" id="UP001066276"/>
    </source>
</evidence>
<protein>
    <submittedName>
        <fullName evidence="2">Uncharacterized protein</fullName>
    </submittedName>
</protein>
<comment type="caution">
    <text evidence="2">The sequence shown here is derived from an EMBL/GenBank/DDBJ whole genome shotgun (WGS) entry which is preliminary data.</text>
</comment>